<dbReference type="InterPro" id="IPR045006">
    <property type="entry name" value="CHLI-like"/>
</dbReference>
<protein>
    <submittedName>
        <fullName evidence="3">ATP-binding protein</fullName>
    </submittedName>
</protein>
<dbReference type="InterPro" id="IPR003593">
    <property type="entry name" value="AAA+_ATPase"/>
</dbReference>
<evidence type="ECO:0000313" key="3">
    <source>
        <dbReference type="EMBL" id="HIX00626.1"/>
    </source>
</evidence>
<accession>A0A9D2A8L0</accession>
<dbReference type="GO" id="GO:0005524">
    <property type="term" value="F:ATP binding"/>
    <property type="evidence" value="ECO:0007669"/>
    <property type="project" value="UniProtKB-KW"/>
</dbReference>
<sequence>MSMGRARGVALIGLEGHIIEVEADIGQSLPAFVLLGLPDASLRESQDRIRSAAKNSGIPLPARRLTVNLLPASLPKSGSALDLAILMSSWEADGQVGGIGEAVFIAELGLDGSLRPVRGVLVGVAAARRAGICQVVVSTANAAEAALVPGVEVLAMTHVREAAQRFRARGKPEVSMLQAGRQPHGDQEGRAPGHEADLASRAGAGPVVDSLGDDASLGVTPALERAVGDLAEVHGQEEARFALEVAAAGRHHLLLIGAPGAGKTMLASRLPGILPQLDDGEAMEVTAIASVTRGPSGLIQLRRHAPFEAPHHSASQAAIVGGGARLAQPGAITRAHHGVLFLDEATEFSRTVLDALRQPLESGHIVLHRSAGSVTYPARFQLVLASNPCPCGMNTGSGRHCTCTVTARRQYMSRLSGPLLDRIDLQVRVERPRSAVLALGSSAENSAEVLTRVVTARAAQRERLAPWGVQTNSDMPMSLLNGPVRLGSATTRALDGSLDRASISLRGYVRVLRLAWTVADLRGSLLPTAEDIDAAMQLRQSAGDD</sequence>
<organism evidence="3 4">
    <name type="scientific">Candidatus Nesterenkonia stercoripullorum</name>
    <dbReference type="NCBI Taxonomy" id="2838701"/>
    <lineage>
        <taxon>Bacteria</taxon>
        <taxon>Bacillati</taxon>
        <taxon>Actinomycetota</taxon>
        <taxon>Actinomycetes</taxon>
        <taxon>Micrococcales</taxon>
        <taxon>Micrococcaceae</taxon>
        <taxon>Nesterenkonia</taxon>
    </lineage>
</organism>
<keyword evidence="3" id="KW-0547">Nucleotide-binding</keyword>
<dbReference type="Pfam" id="PF13541">
    <property type="entry name" value="ChlI"/>
    <property type="match status" value="1"/>
</dbReference>
<dbReference type="InterPro" id="IPR000523">
    <property type="entry name" value="Mg_chelatse_chII-like_cat_dom"/>
</dbReference>
<name>A0A9D2A8L0_9MICC</name>
<dbReference type="PANTHER" id="PTHR32039:SF7">
    <property type="entry name" value="COMPETENCE PROTEIN COMM"/>
    <property type="match status" value="1"/>
</dbReference>
<dbReference type="AlphaFoldDB" id="A0A9D2A8L0"/>
<dbReference type="EMBL" id="DXGD01000398">
    <property type="protein sequence ID" value="HIX00626.1"/>
    <property type="molecule type" value="Genomic_DNA"/>
</dbReference>
<dbReference type="InterPro" id="IPR027417">
    <property type="entry name" value="P-loop_NTPase"/>
</dbReference>
<dbReference type="SUPFAM" id="SSF52540">
    <property type="entry name" value="P-loop containing nucleoside triphosphate hydrolases"/>
    <property type="match status" value="1"/>
</dbReference>
<comment type="caution">
    <text evidence="3">The sequence shown here is derived from an EMBL/GenBank/DDBJ whole genome shotgun (WGS) entry which is preliminary data.</text>
</comment>
<reference evidence="3" key="1">
    <citation type="journal article" date="2021" name="PeerJ">
        <title>Extensive microbial diversity within the chicken gut microbiome revealed by metagenomics and culture.</title>
        <authorList>
            <person name="Gilroy R."/>
            <person name="Ravi A."/>
            <person name="Getino M."/>
            <person name="Pursley I."/>
            <person name="Horton D.L."/>
            <person name="Alikhan N.F."/>
            <person name="Baker D."/>
            <person name="Gharbi K."/>
            <person name="Hall N."/>
            <person name="Watson M."/>
            <person name="Adriaenssens E.M."/>
            <person name="Foster-Nyarko E."/>
            <person name="Jarju S."/>
            <person name="Secka A."/>
            <person name="Antonio M."/>
            <person name="Oren A."/>
            <person name="Chaudhuri R.R."/>
            <person name="La Ragione R."/>
            <person name="Hildebrand F."/>
            <person name="Pallen M.J."/>
        </authorList>
    </citation>
    <scope>NUCLEOTIDE SEQUENCE</scope>
    <source>
        <strain evidence="3">ChiHejej3B27-3195</strain>
    </source>
</reference>
<evidence type="ECO:0000313" key="4">
    <source>
        <dbReference type="Proteomes" id="UP000824151"/>
    </source>
</evidence>
<keyword evidence="3" id="KW-0067">ATP-binding</keyword>
<dbReference type="SMART" id="SM00382">
    <property type="entry name" value="AAA"/>
    <property type="match status" value="1"/>
</dbReference>
<proteinExistence type="predicted"/>
<dbReference type="InterPro" id="IPR020568">
    <property type="entry name" value="Ribosomal_Su5_D2-typ_SF"/>
</dbReference>
<dbReference type="Proteomes" id="UP000824151">
    <property type="component" value="Unassembled WGS sequence"/>
</dbReference>
<reference evidence="3" key="2">
    <citation type="submission" date="2021-04" db="EMBL/GenBank/DDBJ databases">
        <authorList>
            <person name="Gilroy R."/>
        </authorList>
    </citation>
    <scope>NUCLEOTIDE SEQUENCE</scope>
    <source>
        <strain evidence="3">ChiHejej3B27-3195</strain>
    </source>
</reference>
<dbReference type="Pfam" id="PF01078">
    <property type="entry name" value="Mg_chelatase"/>
    <property type="match status" value="1"/>
</dbReference>
<evidence type="ECO:0000256" key="1">
    <source>
        <dbReference type="SAM" id="MobiDB-lite"/>
    </source>
</evidence>
<dbReference type="Pfam" id="PF13335">
    <property type="entry name" value="Mg_chelatase_C"/>
    <property type="match status" value="1"/>
</dbReference>
<dbReference type="PANTHER" id="PTHR32039">
    <property type="entry name" value="MAGNESIUM-CHELATASE SUBUNIT CHLI"/>
    <property type="match status" value="1"/>
</dbReference>
<dbReference type="InterPro" id="IPR025158">
    <property type="entry name" value="Mg_chelat-rel_C"/>
</dbReference>
<feature type="region of interest" description="Disordered" evidence="1">
    <location>
        <begin position="170"/>
        <end position="197"/>
    </location>
</feature>
<dbReference type="Gene3D" id="3.40.50.300">
    <property type="entry name" value="P-loop containing nucleotide triphosphate hydrolases"/>
    <property type="match status" value="1"/>
</dbReference>
<dbReference type="InterPro" id="IPR014721">
    <property type="entry name" value="Ribsml_uS5_D2-typ_fold_subgr"/>
</dbReference>
<evidence type="ECO:0000259" key="2">
    <source>
        <dbReference type="SMART" id="SM00382"/>
    </source>
</evidence>
<dbReference type="SUPFAM" id="SSF54211">
    <property type="entry name" value="Ribosomal protein S5 domain 2-like"/>
    <property type="match status" value="1"/>
</dbReference>
<gene>
    <name evidence="3" type="ORF">H9871_10850</name>
</gene>
<feature type="domain" description="AAA+ ATPase" evidence="2">
    <location>
        <begin position="249"/>
        <end position="433"/>
    </location>
</feature>
<dbReference type="Gene3D" id="3.30.230.10">
    <property type="match status" value="1"/>
</dbReference>
<feature type="compositionally biased region" description="Basic and acidic residues" evidence="1">
    <location>
        <begin position="183"/>
        <end position="197"/>
    </location>
</feature>